<dbReference type="AlphaFoldDB" id="A0A2U1KD23"/>
<dbReference type="Proteomes" id="UP000245207">
    <property type="component" value="Unassembled WGS sequence"/>
</dbReference>
<evidence type="ECO:0000313" key="2">
    <source>
        <dbReference type="Proteomes" id="UP000245207"/>
    </source>
</evidence>
<accession>A0A2U1KD23</accession>
<dbReference type="PANTHER" id="PTHR32176">
    <property type="entry name" value="XYLOSE ISOMERASE"/>
    <property type="match status" value="1"/>
</dbReference>
<keyword evidence="2" id="KW-1185">Reference proteome</keyword>
<dbReference type="GO" id="GO:0047372">
    <property type="term" value="F:monoacylglycerol lipase activity"/>
    <property type="evidence" value="ECO:0007669"/>
    <property type="project" value="TreeGrafter"/>
</dbReference>
<evidence type="ECO:0000313" key="1">
    <source>
        <dbReference type="EMBL" id="PWA34679.1"/>
    </source>
</evidence>
<organism evidence="1 2">
    <name type="scientific">Artemisia annua</name>
    <name type="common">Sweet wormwood</name>
    <dbReference type="NCBI Taxonomy" id="35608"/>
    <lineage>
        <taxon>Eukaryota</taxon>
        <taxon>Viridiplantae</taxon>
        <taxon>Streptophyta</taxon>
        <taxon>Embryophyta</taxon>
        <taxon>Tracheophyta</taxon>
        <taxon>Spermatophyta</taxon>
        <taxon>Magnoliopsida</taxon>
        <taxon>eudicotyledons</taxon>
        <taxon>Gunneridae</taxon>
        <taxon>Pentapetalae</taxon>
        <taxon>asterids</taxon>
        <taxon>campanulids</taxon>
        <taxon>Asterales</taxon>
        <taxon>Asteraceae</taxon>
        <taxon>Asteroideae</taxon>
        <taxon>Anthemideae</taxon>
        <taxon>Artemisiinae</taxon>
        <taxon>Artemisia</taxon>
    </lineage>
</organism>
<comment type="caution">
    <text evidence="1">The sequence shown here is derived from an EMBL/GenBank/DDBJ whole genome shotgun (WGS) entry which is preliminary data.</text>
</comment>
<sequence length="98" mass="11170">MVDLHLSVVFKALNVETNYLRIQEDGLERTLSSFDNATPKILDYLVAKGEGLLKKKGSAVNLENGKFEPYMYETNAEALAEFAKKLSHEKRLREVMLH</sequence>
<reference evidence="1 2" key="1">
    <citation type="journal article" date="2018" name="Mol. Plant">
        <title>The genome of Artemisia annua provides insight into the evolution of Asteraceae family and artemisinin biosynthesis.</title>
        <authorList>
            <person name="Shen Q."/>
            <person name="Zhang L."/>
            <person name="Liao Z."/>
            <person name="Wang S."/>
            <person name="Yan T."/>
            <person name="Shi P."/>
            <person name="Liu M."/>
            <person name="Fu X."/>
            <person name="Pan Q."/>
            <person name="Wang Y."/>
            <person name="Lv Z."/>
            <person name="Lu X."/>
            <person name="Zhang F."/>
            <person name="Jiang W."/>
            <person name="Ma Y."/>
            <person name="Chen M."/>
            <person name="Hao X."/>
            <person name="Li L."/>
            <person name="Tang Y."/>
            <person name="Lv G."/>
            <person name="Zhou Y."/>
            <person name="Sun X."/>
            <person name="Brodelius P.E."/>
            <person name="Rose J.K.C."/>
            <person name="Tang K."/>
        </authorList>
    </citation>
    <scope>NUCLEOTIDE SEQUENCE [LARGE SCALE GENOMIC DNA]</scope>
    <source>
        <strain evidence="2">cv. Huhao1</strain>
        <tissue evidence="1">Leaf</tissue>
    </source>
</reference>
<dbReference type="PANTHER" id="PTHR32176:SF103">
    <property type="entry name" value="OS08G0376550 PROTEIN"/>
    <property type="match status" value="1"/>
</dbReference>
<dbReference type="Gene3D" id="3.40.1090.10">
    <property type="entry name" value="Cytosolic phospholipase A2 catalytic domain"/>
    <property type="match status" value="1"/>
</dbReference>
<protein>
    <submittedName>
        <fullName evidence="1">Acyl transferase/acyl hydrolase/lysophospholipase</fullName>
    </submittedName>
</protein>
<proteinExistence type="predicted"/>
<gene>
    <name evidence="1" type="ORF">CTI12_AA616080</name>
</gene>
<dbReference type="OrthoDB" id="1721419at2759"/>
<dbReference type="STRING" id="35608.A0A2U1KD23"/>
<dbReference type="GO" id="GO:0004620">
    <property type="term" value="F:phospholipase activity"/>
    <property type="evidence" value="ECO:0007669"/>
    <property type="project" value="TreeGrafter"/>
</dbReference>
<keyword evidence="1" id="KW-0808">Transferase</keyword>
<dbReference type="GO" id="GO:0016740">
    <property type="term" value="F:transferase activity"/>
    <property type="evidence" value="ECO:0007669"/>
    <property type="project" value="UniProtKB-KW"/>
</dbReference>
<dbReference type="EMBL" id="PKPP01021907">
    <property type="protein sequence ID" value="PWA34679.1"/>
    <property type="molecule type" value="Genomic_DNA"/>
</dbReference>
<name>A0A2U1KD23_ARTAN</name>
<keyword evidence="1" id="KW-0378">Hydrolase</keyword>